<comment type="function">
    <text evidence="18">Serine/threonine-protein kinase. Involved in the specific phosphorylation of microtubule-associated proteins for MAP2 and MAP4. Phosphorylates the microtubule-associated protein MAPT/TAU. Phosphorylates CDC25C on 'Ser-216'. Regulates localization and activity of some histone deacetylases by mediating phosphorylation of HDAC7, promoting subsequent interaction between HDAC7 and 14-3-3 and export from the nucleus. Regulates localization and activity of MITF by mediating its phosphorylation, promoting subsequent interaction between MITF and 14-3-3 and retention in the cytosol. Negatively regulates the Hippo signaling pathway and antagonizes the phosphorylation of LATS1. Cooperates with DLG5 to inhibit the kinase activity of STK3/MST2 toward LATS1. Phosphorylates PKP2 and KSR1.</text>
</comment>
<comment type="catalytic activity">
    <reaction evidence="16">
        <text>L-threonyl-[protein] + ATP = O-phospho-L-threonyl-[protein] + ADP + H(+)</text>
        <dbReference type="Rhea" id="RHEA:46608"/>
        <dbReference type="Rhea" id="RHEA-COMP:11060"/>
        <dbReference type="Rhea" id="RHEA-COMP:11605"/>
        <dbReference type="ChEBI" id="CHEBI:15378"/>
        <dbReference type="ChEBI" id="CHEBI:30013"/>
        <dbReference type="ChEBI" id="CHEBI:30616"/>
        <dbReference type="ChEBI" id="CHEBI:61977"/>
        <dbReference type="ChEBI" id="CHEBI:456216"/>
        <dbReference type="EC" id="2.7.11.1"/>
    </reaction>
</comment>
<feature type="compositionally biased region" description="Polar residues" evidence="22">
    <location>
        <begin position="386"/>
        <end position="401"/>
    </location>
</feature>
<dbReference type="GO" id="GO:0005737">
    <property type="term" value="C:cytoplasm"/>
    <property type="evidence" value="ECO:0007669"/>
    <property type="project" value="UniProtKB-SubCell"/>
</dbReference>
<comment type="catalytic activity">
    <reaction evidence="17">
        <text>L-seryl-[protein] + ATP = O-phospho-L-seryl-[protein] + ADP + H(+)</text>
        <dbReference type="Rhea" id="RHEA:17989"/>
        <dbReference type="Rhea" id="RHEA-COMP:9863"/>
        <dbReference type="Rhea" id="RHEA-COMP:11604"/>
        <dbReference type="ChEBI" id="CHEBI:15378"/>
        <dbReference type="ChEBI" id="CHEBI:29999"/>
        <dbReference type="ChEBI" id="CHEBI:30616"/>
        <dbReference type="ChEBI" id="CHEBI:83421"/>
        <dbReference type="ChEBI" id="CHEBI:456216"/>
        <dbReference type="EC" id="2.7.11.1"/>
    </reaction>
</comment>
<feature type="domain" description="UBA" evidence="24">
    <location>
        <begin position="311"/>
        <end position="352"/>
    </location>
</feature>
<evidence type="ECO:0000256" key="22">
    <source>
        <dbReference type="SAM" id="MobiDB-lite"/>
    </source>
</evidence>
<dbReference type="PROSITE" id="PS00107">
    <property type="entry name" value="PROTEIN_KINASE_ATP"/>
    <property type="match status" value="1"/>
</dbReference>
<dbReference type="SMART" id="SM00165">
    <property type="entry name" value="UBA"/>
    <property type="match status" value="1"/>
</dbReference>
<dbReference type="InterPro" id="IPR000719">
    <property type="entry name" value="Prot_kinase_dom"/>
</dbReference>
<dbReference type="InterPro" id="IPR028375">
    <property type="entry name" value="KA1/Ssp2_C"/>
</dbReference>
<evidence type="ECO:0000256" key="3">
    <source>
        <dbReference type="ARBA" id="ARBA00004496"/>
    </source>
</evidence>
<dbReference type="FunFam" id="1.10.8.10:FF:000005">
    <property type="entry name" value="Non-specific serine/threonine protein kinase"/>
    <property type="match status" value="1"/>
</dbReference>
<name>A0AAV7KFF8_9METZ</name>
<dbReference type="InterPro" id="IPR001772">
    <property type="entry name" value="KA1_dom"/>
</dbReference>
<dbReference type="PROSITE" id="PS50030">
    <property type="entry name" value="UBA"/>
    <property type="match status" value="1"/>
</dbReference>
<feature type="compositionally biased region" description="Polar residues" evidence="22">
    <location>
        <begin position="427"/>
        <end position="440"/>
    </location>
</feature>
<feature type="compositionally biased region" description="Polar residues" evidence="22">
    <location>
        <begin position="504"/>
        <end position="515"/>
    </location>
</feature>
<dbReference type="GO" id="GO:0035556">
    <property type="term" value="P:intracellular signal transduction"/>
    <property type="evidence" value="ECO:0007669"/>
    <property type="project" value="TreeGrafter"/>
</dbReference>
<dbReference type="PROSITE" id="PS50032">
    <property type="entry name" value="KA1"/>
    <property type="match status" value="1"/>
</dbReference>
<feature type="domain" description="KA1" evidence="25">
    <location>
        <begin position="659"/>
        <end position="708"/>
    </location>
</feature>
<evidence type="ECO:0000313" key="26">
    <source>
        <dbReference type="EMBL" id="KAI6659425.1"/>
    </source>
</evidence>
<proteinExistence type="inferred from homology"/>
<evidence type="ECO:0000256" key="20">
    <source>
        <dbReference type="ARBA" id="ARBA00071529"/>
    </source>
</evidence>
<feature type="domain" description="Protein kinase" evidence="23">
    <location>
        <begin position="42"/>
        <end position="297"/>
    </location>
</feature>
<gene>
    <name evidence="26" type="ORF">LOD99_10805</name>
</gene>
<evidence type="ECO:0000256" key="13">
    <source>
        <dbReference type="ARBA" id="ARBA00022840"/>
    </source>
</evidence>
<dbReference type="EMBL" id="JAKMXF010000062">
    <property type="protein sequence ID" value="KAI6659425.1"/>
    <property type="molecule type" value="Genomic_DNA"/>
</dbReference>
<evidence type="ECO:0000256" key="5">
    <source>
        <dbReference type="ARBA" id="ARBA00012513"/>
    </source>
</evidence>
<dbReference type="InterPro" id="IPR011009">
    <property type="entry name" value="Kinase-like_dom_sf"/>
</dbReference>
<keyword evidence="27" id="KW-1185">Reference proteome</keyword>
<evidence type="ECO:0000256" key="18">
    <source>
        <dbReference type="ARBA" id="ARBA00054424"/>
    </source>
</evidence>
<dbReference type="PANTHER" id="PTHR24346">
    <property type="entry name" value="MAP/MICROTUBULE AFFINITY-REGULATING KINASE"/>
    <property type="match status" value="1"/>
</dbReference>
<dbReference type="GO" id="GO:0000226">
    <property type="term" value="P:microtubule cytoskeleton organization"/>
    <property type="evidence" value="ECO:0007669"/>
    <property type="project" value="TreeGrafter"/>
</dbReference>
<dbReference type="Gene3D" id="3.30.200.20">
    <property type="entry name" value="Phosphorylase Kinase, domain 1"/>
    <property type="match status" value="1"/>
</dbReference>
<keyword evidence="10" id="KW-0808">Transferase</keyword>
<dbReference type="PANTHER" id="PTHR24346:SF82">
    <property type="entry name" value="KP78A-RELATED"/>
    <property type="match status" value="1"/>
</dbReference>
<dbReference type="CDD" id="cd14337">
    <property type="entry name" value="UBA_MARK_Par1"/>
    <property type="match status" value="1"/>
</dbReference>
<dbReference type="Gene3D" id="1.10.510.10">
    <property type="entry name" value="Transferase(Phosphotransferase) domain 1"/>
    <property type="match status" value="1"/>
</dbReference>
<feature type="binding site" evidence="21">
    <location>
        <position position="71"/>
    </location>
    <ligand>
        <name>ATP</name>
        <dbReference type="ChEBI" id="CHEBI:30616"/>
    </ligand>
</feature>
<evidence type="ECO:0000256" key="6">
    <source>
        <dbReference type="ARBA" id="ARBA00022475"/>
    </source>
</evidence>
<keyword evidence="9" id="KW-0597">Phosphoprotein</keyword>
<protein>
    <recommendedName>
        <fullName evidence="20">MAP/microtubule affinity-regulating kinase 3</fullName>
        <ecNumber evidence="5">2.7.11.1</ecNumber>
    </recommendedName>
</protein>
<keyword evidence="8" id="KW-0723">Serine/threonine-protein kinase</keyword>
<comment type="caution">
    <text evidence="26">The sequence shown here is derived from an EMBL/GenBank/DDBJ whole genome shotgun (WGS) entry which is preliminary data.</text>
</comment>
<evidence type="ECO:0000256" key="17">
    <source>
        <dbReference type="ARBA" id="ARBA00048679"/>
    </source>
</evidence>
<evidence type="ECO:0000256" key="7">
    <source>
        <dbReference type="ARBA" id="ARBA00022490"/>
    </source>
</evidence>
<feature type="region of interest" description="Disordered" evidence="22">
    <location>
        <begin position="1"/>
        <end position="33"/>
    </location>
</feature>
<evidence type="ECO:0000256" key="16">
    <source>
        <dbReference type="ARBA" id="ARBA00047899"/>
    </source>
</evidence>
<dbReference type="SUPFAM" id="SSF56112">
    <property type="entry name" value="Protein kinase-like (PK-like)"/>
    <property type="match status" value="1"/>
</dbReference>
<dbReference type="SMART" id="SM00220">
    <property type="entry name" value="S_TKc"/>
    <property type="match status" value="1"/>
</dbReference>
<dbReference type="SUPFAM" id="SSF103243">
    <property type="entry name" value="KA1-like"/>
    <property type="match status" value="1"/>
</dbReference>
<dbReference type="InterPro" id="IPR017441">
    <property type="entry name" value="Protein_kinase_ATP_BS"/>
</dbReference>
<evidence type="ECO:0000256" key="8">
    <source>
        <dbReference type="ARBA" id="ARBA00022527"/>
    </source>
</evidence>
<keyword evidence="15" id="KW-0966">Cell projection</keyword>
<dbReference type="Pfam" id="PF02149">
    <property type="entry name" value="KA1"/>
    <property type="match status" value="1"/>
</dbReference>
<dbReference type="InterPro" id="IPR008271">
    <property type="entry name" value="Ser/Thr_kinase_AS"/>
</dbReference>
<dbReference type="FunFam" id="3.30.310.80:FF:000001">
    <property type="entry name" value="Non-specific serine/threonine protein kinase"/>
    <property type="match status" value="1"/>
</dbReference>
<dbReference type="FunFam" id="3.30.200.20:FF:000003">
    <property type="entry name" value="Non-specific serine/threonine protein kinase"/>
    <property type="match status" value="1"/>
</dbReference>
<keyword evidence="11 21" id="KW-0547">Nucleotide-binding</keyword>
<dbReference type="EC" id="2.7.11.1" evidence="5"/>
<keyword evidence="6" id="KW-1003">Cell membrane</keyword>
<dbReference type="GO" id="GO:0050321">
    <property type="term" value="F:tau-protein kinase activity"/>
    <property type="evidence" value="ECO:0007669"/>
    <property type="project" value="TreeGrafter"/>
</dbReference>
<dbReference type="Proteomes" id="UP001165289">
    <property type="component" value="Unassembled WGS sequence"/>
</dbReference>
<evidence type="ECO:0000259" key="23">
    <source>
        <dbReference type="PROSITE" id="PS50011"/>
    </source>
</evidence>
<dbReference type="FunFam" id="1.10.510.10:FF:001032">
    <property type="entry name" value="KP78b, isoform A"/>
    <property type="match status" value="1"/>
</dbReference>
<evidence type="ECO:0000256" key="11">
    <source>
        <dbReference type="ARBA" id="ARBA00022741"/>
    </source>
</evidence>
<evidence type="ECO:0000313" key="27">
    <source>
        <dbReference type="Proteomes" id="UP001165289"/>
    </source>
</evidence>
<dbReference type="PROSITE" id="PS00108">
    <property type="entry name" value="PROTEIN_KINASE_ST"/>
    <property type="match status" value="1"/>
</dbReference>
<dbReference type="InterPro" id="IPR015940">
    <property type="entry name" value="UBA"/>
</dbReference>
<dbReference type="PROSITE" id="PS50011">
    <property type="entry name" value="PROTEIN_KINASE_DOM"/>
    <property type="match status" value="1"/>
</dbReference>
<comment type="similarity">
    <text evidence="4">Belongs to the protein kinase superfamily. CAMK Ser/Thr protein kinase family. SNF1 subfamily.</text>
</comment>
<dbReference type="GO" id="GO:0005524">
    <property type="term" value="F:ATP binding"/>
    <property type="evidence" value="ECO:0007669"/>
    <property type="project" value="UniProtKB-UniRule"/>
</dbReference>
<evidence type="ECO:0000256" key="12">
    <source>
        <dbReference type="ARBA" id="ARBA00022777"/>
    </source>
</evidence>
<feature type="region of interest" description="Disordered" evidence="22">
    <location>
        <begin position="470"/>
        <end position="585"/>
    </location>
</feature>
<sequence>MSKNGDLAPVRENDTDPRHNYQPDSRRRSHPRGAEDVYVGKYKLLKTIGKGNFAKVKLAKHMPTGQEVAIKIIDKTQLNPSSLQKLFREVRIMKCLDHPNIVKLFEVIESEKTLYLVMEYAAGGEVFDYLVAHGRMKEKEARIKFRHILSAVQYCHQKHVVHRDLKAENLLLDENMNIKLADFGFSNEFTPGNKLDTFCGSPPYAAPELFQGKKYNGPEVDVWSLGVILYTLVSGSLPFDGQNLKELRERVLRGKYRIPFYMSTDCENLLKKFLVLDPSKRSSLEAIMSDRWPNLTFEETELKPYTEPEQDLNDPVRIERMLKMGFTLEEIQTNLRENRYNDVYATYLLLSKDTQLRGSNYQYRQVSNDPPHTHTNGIDLLPAIASSGSYRNTTPSNSIPKPTSPRKVTGNEYELPAPSTALKGKPRSQSMRPRISNPTPTKGRPEDAILGDLKRMAIRQTIVNTNAPVFMDRSNTLPHQEAERQRRRTLNYGQDTDPRHSAKRSAQNTPFQSPRTDLDPNFRPVTAPTGDDFIEPPGSSGARFVRQLPERATISIPKERRGRQPTGTDMSPYGYDPLLSTSDDRRPSLMTRLTSKFSKKSGVLEDNTKPRSLRFTWNMRTTSSLDPHDVITEIRRVLDVQKVDYDQREKFLLLCSLGEEVQENLIQWEMEVCKLPRLSVNGVRFKRLVGNSMGYKNIVANITSELRL</sequence>
<evidence type="ECO:0000256" key="1">
    <source>
        <dbReference type="ARBA" id="ARBA00004236"/>
    </source>
</evidence>
<feature type="compositionally biased region" description="Basic and acidic residues" evidence="22">
    <location>
        <begin position="9"/>
        <end position="26"/>
    </location>
</feature>
<keyword evidence="7" id="KW-0963">Cytoplasm</keyword>
<dbReference type="Gene3D" id="1.10.8.10">
    <property type="entry name" value="DNA helicase RuvA subunit, C-terminal domain"/>
    <property type="match status" value="1"/>
</dbReference>
<evidence type="ECO:0000256" key="19">
    <source>
        <dbReference type="ARBA" id="ARBA00063680"/>
    </source>
</evidence>
<evidence type="ECO:0000256" key="9">
    <source>
        <dbReference type="ARBA" id="ARBA00022553"/>
    </source>
</evidence>
<evidence type="ECO:0000259" key="25">
    <source>
        <dbReference type="PROSITE" id="PS50032"/>
    </source>
</evidence>
<evidence type="ECO:0000256" key="14">
    <source>
        <dbReference type="ARBA" id="ARBA00023136"/>
    </source>
</evidence>
<dbReference type="InterPro" id="IPR049508">
    <property type="entry name" value="MARK1-4_cat"/>
</dbReference>
<feature type="region of interest" description="Disordered" evidence="22">
    <location>
        <begin position="386"/>
        <end position="447"/>
    </location>
</feature>
<comment type="subcellular location">
    <subcellularLocation>
        <location evidence="1">Cell membrane</location>
    </subcellularLocation>
    <subcellularLocation>
        <location evidence="2">Cell projection</location>
    </subcellularLocation>
    <subcellularLocation>
        <location evidence="3">Cytoplasm</location>
    </subcellularLocation>
</comment>
<keyword evidence="13 21" id="KW-0067">ATP-binding</keyword>
<accession>A0AAV7KFF8</accession>
<evidence type="ECO:0000259" key="24">
    <source>
        <dbReference type="PROSITE" id="PS50030"/>
    </source>
</evidence>
<dbReference type="AlphaFoldDB" id="A0AAV7KFF8"/>
<reference evidence="26 27" key="1">
    <citation type="journal article" date="2023" name="BMC Biol.">
        <title>The compact genome of the sponge Oopsacas minuta (Hexactinellida) is lacking key metazoan core genes.</title>
        <authorList>
            <person name="Santini S."/>
            <person name="Schenkelaars Q."/>
            <person name="Jourda C."/>
            <person name="Duchesne M."/>
            <person name="Belahbib H."/>
            <person name="Rocher C."/>
            <person name="Selva M."/>
            <person name="Riesgo A."/>
            <person name="Vervoort M."/>
            <person name="Leys S.P."/>
            <person name="Kodjabachian L."/>
            <person name="Le Bivic A."/>
            <person name="Borchiellini C."/>
            <person name="Claverie J.M."/>
            <person name="Renard E."/>
        </authorList>
    </citation>
    <scope>NUCLEOTIDE SEQUENCE [LARGE SCALE GENOMIC DNA]</scope>
    <source>
        <strain evidence="26">SPO-2</strain>
    </source>
</reference>
<comment type="subunit">
    <text evidence="19">Interacts with MAPT/TAU. Interacts with DLG5 (via coiled-coil domain). Interacts with STK3/MST2 and STK4/MST1 in the presence of DLG5. Interacts with YWHAB, YWHAG, YWHAQ and YWHAZ. Interacts with PKP2 (via N-terminus). Interacts with CDC25C. Interacts with KSR1.</text>
</comment>
<evidence type="ECO:0000256" key="2">
    <source>
        <dbReference type="ARBA" id="ARBA00004316"/>
    </source>
</evidence>
<dbReference type="Pfam" id="PF00069">
    <property type="entry name" value="Pkinase"/>
    <property type="match status" value="1"/>
</dbReference>
<dbReference type="Gene3D" id="3.30.310.80">
    <property type="entry name" value="Kinase associated domain 1, KA1"/>
    <property type="match status" value="1"/>
</dbReference>
<keyword evidence="14" id="KW-0472">Membrane</keyword>
<keyword evidence="12 26" id="KW-0418">Kinase</keyword>
<evidence type="ECO:0000256" key="4">
    <source>
        <dbReference type="ARBA" id="ARBA00006234"/>
    </source>
</evidence>
<dbReference type="GO" id="GO:0042995">
    <property type="term" value="C:cell projection"/>
    <property type="evidence" value="ECO:0007669"/>
    <property type="project" value="UniProtKB-SubCell"/>
</dbReference>
<evidence type="ECO:0000256" key="15">
    <source>
        <dbReference type="ARBA" id="ARBA00023273"/>
    </source>
</evidence>
<evidence type="ECO:0000256" key="21">
    <source>
        <dbReference type="PROSITE-ProRule" id="PRU10141"/>
    </source>
</evidence>
<dbReference type="GO" id="GO:0005886">
    <property type="term" value="C:plasma membrane"/>
    <property type="evidence" value="ECO:0007669"/>
    <property type="project" value="UniProtKB-SubCell"/>
</dbReference>
<dbReference type="CDD" id="cd14072">
    <property type="entry name" value="STKc_MARK"/>
    <property type="match status" value="1"/>
</dbReference>
<evidence type="ECO:0000256" key="10">
    <source>
        <dbReference type="ARBA" id="ARBA00022679"/>
    </source>
</evidence>
<organism evidence="26 27">
    <name type="scientific">Oopsacas minuta</name>
    <dbReference type="NCBI Taxonomy" id="111878"/>
    <lineage>
        <taxon>Eukaryota</taxon>
        <taxon>Metazoa</taxon>
        <taxon>Porifera</taxon>
        <taxon>Hexactinellida</taxon>
        <taxon>Hexasterophora</taxon>
        <taxon>Lyssacinosida</taxon>
        <taxon>Leucopsacidae</taxon>
        <taxon>Oopsacas</taxon>
    </lineage>
</organism>